<comment type="similarity">
    <text evidence="6">Belongs to the ferredoxin--NADP reductase type 2 family.</text>
</comment>
<comment type="caution">
    <text evidence="6">Lacks conserved residue(s) required for the propagation of feature annotation.</text>
</comment>
<comment type="cofactor">
    <cofactor evidence="6">
        <name>FAD</name>
        <dbReference type="ChEBI" id="CHEBI:57692"/>
    </cofactor>
    <text evidence="6">Binds 1 FAD per subunit.</text>
</comment>
<dbReference type="EC" id="1.18.1.2" evidence="6"/>
<dbReference type="InterPro" id="IPR022890">
    <property type="entry name" value="Fd--NADP_Rdtase_type_2"/>
</dbReference>
<evidence type="ECO:0000256" key="1">
    <source>
        <dbReference type="ARBA" id="ARBA00011738"/>
    </source>
</evidence>
<dbReference type="GO" id="GO:0050661">
    <property type="term" value="F:NADP binding"/>
    <property type="evidence" value="ECO:0007669"/>
    <property type="project" value="UniProtKB-UniRule"/>
</dbReference>
<dbReference type="Gene3D" id="3.50.50.60">
    <property type="entry name" value="FAD/NAD(P)-binding domain"/>
    <property type="match status" value="2"/>
</dbReference>
<dbReference type="Proteomes" id="UP000011676">
    <property type="component" value="Unassembled WGS sequence"/>
</dbReference>
<evidence type="ECO:0000256" key="6">
    <source>
        <dbReference type="HAMAP-Rule" id="MF_01685"/>
    </source>
</evidence>
<feature type="binding site" evidence="6">
    <location>
        <position position="130"/>
    </location>
    <ligand>
        <name>FAD</name>
        <dbReference type="ChEBI" id="CHEBI:57692"/>
    </ligand>
</feature>
<dbReference type="AlphaFoldDB" id="A0A829BJJ7"/>
<feature type="binding site" evidence="6">
    <location>
        <position position="42"/>
    </location>
    <ligand>
        <name>FAD</name>
        <dbReference type="ChEBI" id="CHEBI:57692"/>
    </ligand>
</feature>
<dbReference type="InterPro" id="IPR023753">
    <property type="entry name" value="FAD/NAD-binding_dom"/>
</dbReference>
<name>A0A829BJJ7_STRMG</name>
<feature type="binding site" evidence="6">
    <location>
        <position position="292"/>
    </location>
    <ligand>
        <name>FAD</name>
        <dbReference type="ChEBI" id="CHEBI:57692"/>
    </ligand>
</feature>
<dbReference type="SUPFAM" id="SSF51905">
    <property type="entry name" value="FAD/NAD(P)-binding domain"/>
    <property type="match status" value="1"/>
</dbReference>
<accession>A0A829BJJ7</accession>
<evidence type="ECO:0000256" key="5">
    <source>
        <dbReference type="ARBA" id="ARBA00023002"/>
    </source>
</evidence>
<evidence type="ECO:0000256" key="4">
    <source>
        <dbReference type="ARBA" id="ARBA00022857"/>
    </source>
</evidence>
<evidence type="ECO:0000259" key="7">
    <source>
        <dbReference type="Pfam" id="PF07992"/>
    </source>
</evidence>
<dbReference type="Pfam" id="PF07992">
    <property type="entry name" value="Pyr_redox_2"/>
    <property type="match status" value="1"/>
</dbReference>
<comment type="subunit">
    <text evidence="1 6">Homodimer.</text>
</comment>
<dbReference type="EMBL" id="AHSR01000032">
    <property type="protein sequence ID" value="EMC23167.1"/>
    <property type="molecule type" value="Genomic_DNA"/>
</dbReference>
<feature type="binding site" evidence="6">
    <location>
        <position position="55"/>
    </location>
    <ligand>
        <name>FAD</name>
        <dbReference type="ChEBI" id="CHEBI:57692"/>
    </ligand>
</feature>
<evidence type="ECO:0000256" key="3">
    <source>
        <dbReference type="ARBA" id="ARBA00022827"/>
    </source>
</evidence>
<keyword evidence="4 6" id="KW-0521">NADP</keyword>
<evidence type="ECO:0000313" key="8">
    <source>
        <dbReference type="EMBL" id="EMC23167.1"/>
    </source>
</evidence>
<dbReference type="GO" id="GO:0050660">
    <property type="term" value="F:flavin adenine dinucleotide binding"/>
    <property type="evidence" value="ECO:0007669"/>
    <property type="project" value="UniProtKB-UniRule"/>
</dbReference>
<keyword evidence="5 6" id="KW-0560">Oxidoreductase</keyword>
<dbReference type="HAMAP" id="MF_01685">
    <property type="entry name" value="FENR2"/>
    <property type="match status" value="1"/>
</dbReference>
<comment type="catalytic activity">
    <reaction evidence="6">
        <text>2 reduced [2Fe-2S]-[ferredoxin] + NADP(+) + H(+) = 2 oxidized [2Fe-2S]-[ferredoxin] + NADPH</text>
        <dbReference type="Rhea" id="RHEA:20125"/>
        <dbReference type="Rhea" id="RHEA-COMP:10000"/>
        <dbReference type="Rhea" id="RHEA-COMP:10001"/>
        <dbReference type="ChEBI" id="CHEBI:15378"/>
        <dbReference type="ChEBI" id="CHEBI:33737"/>
        <dbReference type="ChEBI" id="CHEBI:33738"/>
        <dbReference type="ChEBI" id="CHEBI:57783"/>
        <dbReference type="ChEBI" id="CHEBI:58349"/>
        <dbReference type="EC" id="1.18.1.2"/>
    </reaction>
</comment>
<keyword evidence="3 6" id="KW-0274">FAD</keyword>
<protein>
    <recommendedName>
        <fullName evidence="6">Ferredoxin--NADP reductase</fullName>
        <shortName evidence="6">FNR</shortName>
        <shortName evidence="6">Fd-NADP(+) reductase</shortName>
        <ecNumber evidence="6">1.18.1.2</ecNumber>
    </recommendedName>
</protein>
<evidence type="ECO:0000313" key="9">
    <source>
        <dbReference type="Proteomes" id="UP000011676"/>
    </source>
</evidence>
<dbReference type="PRINTS" id="PR00469">
    <property type="entry name" value="PNDRDTASEII"/>
</dbReference>
<evidence type="ECO:0000256" key="2">
    <source>
        <dbReference type="ARBA" id="ARBA00022630"/>
    </source>
</evidence>
<sequence length="337" mass="37169">MEEEKLTSEKEIYDITVIGGGPVGLFTAFYAGLRGISVKVIESLSELGGQPAILYPEKVIYDIPAFPAITGADLVDNLIEQLERFKDKTTICLKEEVKTFEKENDIFTITTNKGNHFSKAIIIACGNGAFAPRRLGLDDEERYADHNLFYNVHKLDKFAGKKVVICGGGDSAVDWANALDKIAESVTLVHRRDAFRAHEHSVEVLKASHVNIMTPYVPLELKGEGDEATSLVIQKVKSEETKELSLDSLIVSFGFSTSNKNLKSWNIDYKRSSINVSPLFETSQTGVFAIGDAAEYEGKIDLIATGFGEAPTAVNQAIKYIYPERDNRVVHSTSLIK</sequence>
<dbReference type="PRINTS" id="PR00368">
    <property type="entry name" value="FADPNR"/>
</dbReference>
<comment type="caution">
    <text evidence="8">The sequence shown here is derived from an EMBL/GenBank/DDBJ whole genome shotgun (WGS) entry which is preliminary data.</text>
</comment>
<feature type="domain" description="FAD/NAD(P)-binding" evidence="7">
    <location>
        <begin position="13"/>
        <end position="317"/>
    </location>
</feature>
<dbReference type="PANTHER" id="PTHR48105">
    <property type="entry name" value="THIOREDOXIN REDUCTASE 1-RELATED-RELATED"/>
    <property type="match status" value="1"/>
</dbReference>
<reference evidence="8 9" key="1">
    <citation type="journal article" date="2013" name="Mol. Biol. Evol.">
        <title>Evolutionary and population genomics of the cavity causing bacteria Streptococcus mutans.</title>
        <authorList>
            <person name="Cornejo O.E."/>
            <person name="Lefebure T."/>
            <person name="Pavinski Bitar P.D."/>
            <person name="Lang P."/>
            <person name="Richards V.P."/>
            <person name="Eilertson K."/>
            <person name="Do T."/>
            <person name="Beighton D."/>
            <person name="Zeng L."/>
            <person name="Ahn S.J."/>
            <person name="Burne R.A."/>
            <person name="Siepel A."/>
            <person name="Bustamante C.D."/>
            <person name="Stanhope M.J."/>
        </authorList>
    </citation>
    <scope>NUCLEOTIDE SEQUENCE [LARGE SCALE GENOMIC DNA]</scope>
    <source>
        <strain evidence="8 9">SM6</strain>
    </source>
</reference>
<feature type="binding site" evidence="6">
    <location>
        <position position="333"/>
    </location>
    <ligand>
        <name>FAD</name>
        <dbReference type="ChEBI" id="CHEBI:57692"/>
    </ligand>
</feature>
<proteinExistence type="inferred from homology"/>
<gene>
    <name evidence="8" type="ORF">SMU82_07224</name>
</gene>
<keyword evidence="2 6" id="KW-0285">Flavoprotein</keyword>
<dbReference type="RefSeq" id="WP_002267229.1">
    <property type="nucleotide sequence ID" value="NZ_AHSR01000032.1"/>
</dbReference>
<dbReference type="InterPro" id="IPR050097">
    <property type="entry name" value="Ferredoxin-NADP_redctase_2"/>
</dbReference>
<feature type="binding site" evidence="6">
    <location>
        <position position="50"/>
    </location>
    <ligand>
        <name>FAD</name>
        <dbReference type="ChEBI" id="CHEBI:57692"/>
    </ligand>
</feature>
<feature type="binding site" evidence="6">
    <location>
        <position position="97"/>
    </location>
    <ligand>
        <name>FAD</name>
        <dbReference type="ChEBI" id="CHEBI:57692"/>
    </ligand>
</feature>
<organism evidence="8 9">
    <name type="scientific">Streptococcus mutans SM6</name>
    <dbReference type="NCBI Taxonomy" id="857119"/>
    <lineage>
        <taxon>Bacteria</taxon>
        <taxon>Bacillati</taxon>
        <taxon>Bacillota</taxon>
        <taxon>Bacilli</taxon>
        <taxon>Lactobacillales</taxon>
        <taxon>Streptococcaceae</taxon>
        <taxon>Streptococcus</taxon>
    </lineage>
</organism>
<dbReference type="InterPro" id="IPR036188">
    <property type="entry name" value="FAD/NAD-bd_sf"/>
</dbReference>
<dbReference type="GO" id="GO:0004324">
    <property type="term" value="F:ferredoxin-NADP+ reductase activity"/>
    <property type="evidence" value="ECO:0007669"/>
    <property type="project" value="UniProtKB-UniRule"/>
</dbReference>